<organism evidence="1 2">
    <name type="scientific">Pseudovibrio axinellae</name>
    <dbReference type="NCBI Taxonomy" id="989403"/>
    <lineage>
        <taxon>Bacteria</taxon>
        <taxon>Pseudomonadati</taxon>
        <taxon>Pseudomonadota</taxon>
        <taxon>Alphaproteobacteria</taxon>
        <taxon>Hyphomicrobiales</taxon>
        <taxon>Stappiaceae</taxon>
        <taxon>Pseudovibrio</taxon>
    </lineage>
</organism>
<comment type="caution">
    <text evidence="1">The sequence shown here is derived from an EMBL/GenBank/DDBJ whole genome shotgun (WGS) entry which is preliminary data.</text>
</comment>
<dbReference type="EMBL" id="LMCB01000020">
    <property type="protein sequence ID" value="KZL18583.1"/>
    <property type="molecule type" value="Genomic_DNA"/>
</dbReference>
<proteinExistence type="predicted"/>
<accession>A0A165Y996</accession>
<keyword evidence="2" id="KW-1185">Reference proteome</keyword>
<name>A0A165Y996_9HYPH</name>
<evidence type="ECO:0000313" key="2">
    <source>
        <dbReference type="Proteomes" id="UP000076577"/>
    </source>
</evidence>
<evidence type="ECO:0000313" key="1">
    <source>
        <dbReference type="EMBL" id="KZL18583.1"/>
    </source>
</evidence>
<dbReference type="STRING" id="989403.SAMN05421798_1801"/>
<dbReference type="PATRIC" id="fig|989403.3.peg.2769"/>
<sequence length="90" mass="10385">MRSIQEENLLDLIEAIQRELAQDGRDTAYPGLSKSLNILKNKDRNGYGKLKHHLLSDFRRLYDNRHDNDALNRQFESACQLAEQIVSSKG</sequence>
<gene>
    <name evidence="1" type="ORF">PsAD2_02590</name>
</gene>
<protein>
    <submittedName>
        <fullName evidence="1">Uncharacterized protein</fullName>
    </submittedName>
</protein>
<dbReference type="Proteomes" id="UP000076577">
    <property type="component" value="Unassembled WGS sequence"/>
</dbReference>
<reference evidence="1 2" key="1">
    <citation type="journal article" date="2016" name="Front. Microbiol.">
        <title>Comparative Genomic Analysis Reveals a Diverse Repertoire of Genes Involved in Prokaryote-Eukaryote Interactions within the Pseudovibrio Genus.</title>
        <authorList>
            <person name="Romano S."/>
            <person name="Fernandez-Guerra A."/>
            <person name="Reen F.J."/>
            <person name="Glockner F.O."/>
            <person name="Crowley S.P."/>
            <person name="O'Sullivan O."/>
            <person name="Cotter P.D."/>
            <person name="Adams C."/>
            <person name="Dobson A.D."/>
            <person name="O'Gara F."/>
        </authorList>
    </citation>
    <scope>NUCLEOTIDE SEQUENCE [LARGE SCALE GENOMIC DNA]</scope>
    <source>
        <strain evidence="1 2">Ad2</strain>
    </source>
</reference>
<dbReference type="AlphaFoldDB" id="A0A165Y996"/>